<reference evidence="1 2" key="1">
    <citation type="submission" date="2015-10" db="EMBL/GenBank/DDBJ databases">
        <title>Full genome of DAOMC 229536 Phialocephala scopiformis, a fungal endophyte of spruce producing the potent anti-insectan compound rugulosin.</title>
        <authorList>
            <consortium name="DOE Joint Genome Institute"/>
            <person name="Walker A.K."/>
            <person name="Frasz S.L."/>
            <person name="Seifert K.A."/>
            <person name="Miller J.D."/>
            <person name="Mondo S.J."/>
            <person name="Labutti K."/>
            <person name="Lipzen A."/>
            <person name="Dockter R."/>
            <person name="Kennedy M."/>
            <person name="Grigoriev I.V."/>
            <person name="Spatafora J.W."/>
        </authorList>
    </citation>
    <scope>NUCLEOTIDE SEQUENCE [LARGE SCALE GENOMIC DNA]</scope>
    <source>
        <strain evidence="1 2">CBS 120377</strain>
    </source>
</reference>
<evidence type="ECO:0000313" key="1">
    <source>
        <dbReference type="EMBL" id="KUJ21097.1"/>
    </source>
</evidence>
<dbReference type="InParanoid" id="A0A194XMU4"/>
<dbReference type="EMBL" id="KQ947408">
    <property type="protein sequence ID" value="KUJ21097.1"/>
    <property type="molecule type" value="Genomic_DNA"/>
</dbReference>
<dbReference type="GeneID" id="28818653"/>
<name>A0A194XMU4_MOLSC</name>
<dbReference type="AlphaFoldDB" id="A0A194XMU4"/>
<proteinExistence type="predicted"/>
<keyword evidence="2" id="KW-1185">Reference proteome</keyword>
<dbReference type="PANTHER" id="PTHR38119">
    <property type="entry name" value="BTB DOMAIN-CONTAINING PROTEIN-RELATED"/>
    <property type="match status" value="1"/>
</dbReference>
<protein>
    <submittedName>
        <fullName evidence="1">Uncharacterized protein</fullName>
    </submittedName>
</protein>
<dbReference type="OrthoDB" id="5280838at2759"/>
<sequence length="288" mass="32907">MDLLEAYHNLFLIYYSEEPNFNTCDIEIALEQVELLITVAGLYSSIVVTRPYIISCLFSFGRELSRAIARDPPRWVKVAILIASPTIFTEGVVHIVGKAPSWPWSSTKREELGAKVENFLDKKADELEALRKGMERTLFLTSIRINGKEVHLDKDNESTRNTWFVVQIWRDWYSRSLSQAAHSTNKSQSMAKIYRSIAKGGDTYLPLEEVLDLLAAFRHTKDHDTNFDVREVAMDLRRMKVFASQIVKPLCINNSMLDVDAEGIGHFTCVEVKDHEWAQLETLGLDHA</sequence>
<gene>
    <name evidence="1" type="ORF">LY89DRAFT_578121</name>
</gene>
<dbReference type="RefSeq" id="XP_018075452.1">
    <property type="nucleotide sequence ID" value="XM_018208927.1"/>
</dbReference>
<accession>A0A194XMU4</accession>
<dbReference type="STRING" id="149040.A0A194XMU4"/>
<evidence type="ECO:0000313" key="2">
    <source>
        <dbReference type="Proteomes" id="UP000070700"/>
    </source>
</evidence>
<organism evidence="1 2">
    <name type="scientific">Mollisia scopiformis</name>
    <name type="common">Conifer needle endophyte fungus</name>
    <name type="synonym">Phialocephala scopiformis</name>
    <dbReference type="NCBI Taxonomy" id="149040"/>
    <lineage>
        <taxon>Eukaryota</taxon>
        <taxon>Fungi</taxon>
        <taxon>Dikarya</taxon>
        <taxon>Ascomycota</taxon>
        <taxon>Pezizomycotina</taxon>
        <taxon>Leotiomycetes</taxon>
        <taxon>Helotiales</taxon>
        <taxon>Mollisiaceae</taxon>
        <taxon>Mollisia</taxon>
    </lineage>
</organism>
<dbReference type="Proteomes" id="UP000070700">
    <property type="component" value="Unassembled WGS sequence"/>
</dbReference>
<dbReference type="PANTHER" id="PTHR38119:SF1">
    <property type="entry name" value="BTB DOMAIN-CONTAINING PROTEIN"/>
    <property type="match status" value="1"/>
</dbReference>
<dbReference type="KEGG" id="psco:LY89DRAFT_578121"/>